<organism evidence="2 3">
    <name type="scientific">Lederbergia galactosidilytica</name>
    <dbReference type="NCBI Taxonomy" id="217031"/>
    <lineage>
        <taxon>Bacteria</taxon>
        <taxon>Bacillati</taxon>
        <taxon>Bacillota</taxon>
        <taxon>Bacilli</taxon>
        <taxon>Bacillales</taxon>
        <taxon>Bacillaceae</taxon>
        <taxon>Lederbergia</taxon>
    </lineage>
</organism>
<gene>
    <name evidence="2" type="ORF">ACA29_08505</name>
</gene>
<proteinExistence type="predicted"/>
<dbReference type="AlphaFoldDB" id="A0A0Q9XX87"/>
<feature type="coiled-coil region" evidence="1">
    <location>
        <begin position="7"/>
        <end position="41"/>
    </location>
</feature>
<keyword evidence="1" id="KW-0175">Coiled coil</keyword>
<dbReference type="PATRIC" id="fig|217031.4.peg.2800"/>
<comment type="caution">
    <text evidence="2">The sequence shown here is derived from an EMBL/GenBank/DDBJ whole genome shotgun (WGS) entry which is preliminary data.</text>
</comment>
<evidence type="ECO:0000313" key="3">
    <source>
        <dbReference type="Proteomes" id="UP000053881"/>
    </source>
</evidence>
<reference evidence="2 3" key="1">
    <citation type="submission" date="2015-06" db="EMBL/GenBank/DDBJ databases">
        <title>Genome sequencing project of Bacillus galactosidilyticus PL133.</title>
        <authorList>
            <person name="Gaiero J."/>
            <person name="Nicol R."/>
            <person name="Habash M."/>
        </authorList>
    </citation>
    <scope>NUCLEOTIDE SEQUENCE [LARGE SCALE GENOMIC DNA]</scope>
    <source>
        <strain evidence="2 3">PL133</strain>
    </source>
</reference>
<name>A0A0Q9XX87_9BACI</name>
<dbReference type="EMBL" id="LGPB01000077">
    <property type="protein sequence ID" value="KRG13387.1"/>
    <property type="molecule type" value="Genomic_DNA"/>
</dbReference>
<sequence>MSLNVQINALNKTESDANIAIEQFNNENEELIEKASKEKEIVALNCRYRDAYVSLRSRLVEYNRQLPALLAANLNTKTLKFYNSINKYDHPSDLIEEISLPE</sequence>
<accession>A0A0Q9XX87</accession>
<dbReference type="Proteomes" id="UP000053881">
    <property type="component" value="Unassembled WGS sequence"/>
</dbReference>
<protein>
    <submittedName>
        <fullName evidence="2">Uncharacterized protein</fullName>
    </submittedName>
</protein>
<evidence type="ECO:0000256" key="1">
    <source>
        <dbReference type="SAM" id="Coils"/>
    </source>
</evidence>
<evidence type="ECO:0000313" key="2">
    <source>
        <dbReference type="EMBL" id="KRG13387.1"/>
    </source>
</evidence>